<dbReference type="GeneID" id="17040865"/>
<feature type="transmembrane region" description="Helical" evidence="2">
    <location>
        <begin position="224"/>
        <end position="243"/>
    </location>
</feature>
<accession>I0YWV9</accession>
<dbReference type="SUPFAM" id="SSF53474">
    <property type="entry name" value="alpha/beta-Hydrolases"/>
    <property type="match status" value="1"/>
</dbReference>
<evidence type="ECO:0000313" key="4">
    <source>
        <dbReference type="EMBL" id="EIE22878.1"/>
    </source>
</evidence>
<keyword evidence="2" id="KW-0812">Transmembrane</keyword>
<keyword evidence="2" id="KW-1133">Transmembrane helix</keyword>
<gene>
    <name evidence="4" type="ORF">COCSUDRAFT_64001</name>
</gene>
<reference evidence="4 5" key="1">
    <citation type="journal article" date="2012" name="Genome Biol.">
        <title>The genome of the polar eukaryotic microalga coccomyxa subellipsoidea reveals traits of cold adaptation.</title>
        <authorList>
            <person name="Blanc G."/>
            <person name="Agarkova I."/>
            <person name="Grimwood J."/>
            <person name="Kuo A."/>
            <person name="Brueggeman A."/>
            <person name="Dunigan D."/>
            <person name="Gurnon J."/>
            <person name="Ladunga I."/>
            <person name="Lindquist E."/>
            <person name="Lucas S."/>
            <person name="Pangilinan J."/>
            <person name="Proschold T."/>
            <person name="Salamov A."/>
            <person name="Schmutz J."/>
            <person name="Weeks D."/>
            <person name="Yamada T."/>
            <person name="Claverie J.M."/>
            <person name="Grigoriev I."/>
            <person name="Van Etten J."/>
            <person name="Lomsadze A."/>
            <person name="Borodovsky M."/>
        </authorList>
    </citation>
    <scope>NUCLEOTIDE SEQUENCE [LARGE SCALE GENOMIC DNA]</scope>
    <source>
        <strain evidence="4 5">C-169</strain>
    </source>
</reference>
<dbReference type="InterPro" id="IPR051218">
    <property type="entry name" value="Sec_MonoDiacylglyc_Lipase"/>
</dbReference>
<dbReference type="OrthoDB" id="426718at2759"/>
<dbReference type="RefSeq" id="XP_005647422.1">
    <property type="nucleotide sequence ID" value="XM_005647365.1"/>
</dbReference>
<keyword evidence="5" id="KW-1185">Reference proteome</keyword>
<dbReference type="AlphaFoldDB" id="I0YWV9"/>
<name>I0YWV9_COCSC</name>
<feature type="transmembrane region" description="Helical" evidence="2">
    <location>
        <begin position="264"/>
        <end position="289"/>
    </location>
</feature>
<dbReference type="EMBL" id="AGSI01000009">
    <property type="protein sequence ID" value="EIE22878.1"/>
    <property type="molecule type" value="Genomic_DNA"/>
</dbReference>
<keyword evidence="2" id="KW-0472">Membrane</keyword>
<evidence type="ECO:0000256" key="2">
    <source>
        <dbReference type="SAM" id="Phobius"/>
    </source>
</evidence>
<dbReference type="KEGG" id="csl:COCSUDRAFT_64001"/>
<dbReference type="PANTHER" id="PTHR45856:SF24">
    <property type="entry name" value="FUNGAL LIPASE-LIKE DOMAIN-CONTAINING PROTEIN"/>
    <property type="match status" value="1"/>
</dbReference>
<dbReference type="PANTHER" id="PTHR45856">
    <property type="entry name" value="ALPHA/BETA-HYDROLASES SUPERFAMILY PROTEIN"/>
    <property type="match status" value="1"/>
</dbReference>
<feature type="domain" description="Fungal lipase-type" evidence="3">
    <location>
        <begin position="712"/>
        <end position="820"/>
    </location>
</feature>
<dbReference type="Proteomes" id="UP000007264">
    <property type="component" value="Unassembled WGS sequence"/>
</dbReference>
<feature type="region of interest" description="Disordered" evidence="1">
    <location>
        <begin position="1"/>
        <end position="133"/>
    </location>
</feature>
<evidence type="ECO:0000313" key="5">
    <source>
        <dbReference type="Proteomes" id="UP000007264"/>
    </source>
</evidence>
<feature type="region of interest" description="Disordered" evidence="1">
    <location>
        <begin position="1002"/>
        <end position="1027"/>
    </location>
</feature>
<dbReference type="Gene3D" id="3.40.50.1820">
    <property type="entry name" value="alpha/beta hydrolase"/>
    <property type="match status" value="1"/>
</dbReference>
<dbReference type="InterPro" id="IPR002921">
    <property type="entry name" value="Fungal_lipase-type"/>
</dbReference>
<feature type="compositionally biased region" description="Polar residues" evidence="1">
    <location>
        <begin position="12"/>
        <end position="22"/>
    </location>
</feature>
<organism evidence="4 5">
    <name type="scientific">Coccomyxa subellipsoidea (strain C-169)</name>
    <name type="common">Green microalga</name>
    <dbReference type="NCBI Taxonomy" id="574566"/>
    <lineage>
        <taxon>Eukaryota</taxon>
        <taxon>Viridiplantae</taxon>
        <taxon>Chlorophyta</taxon>
        <taxon>core chlorophytes</taxon>
        <taxon>Trebouxiophyceae</taxon>
        <taxon>Trebouxiophyceae incertae sedis</taxon>
        <taxon>Coccomyxaceae</taxon>
        <taxon>Coccomyxa</taxon>
        <taxon>Coccomyxa subellipsoidea</taxon>
    </lineage>
</organism>
<evidence type="ECO:0000256" key="1">
    <source>
        <dbReference type="SAM" id="MobiDB-lite"/>
    </source>
</evidence>
<feature type="transmembrane region" description="Helical" evidence="2">
    <location>
        <begin position="397"/>
        <end position="419"/>
    </location>
</feature>
<feature type="compositionally biased region" description="Basic and acidic residues" evidence="1">
    <location>
        <begin position="24"/>
        <end position="48"/>
    </location>
</feature>
<dbReference type="CDD" id="cd00519">
    <property type="entry name" value="Lipase_3"/>
    <property type="match status" value="1"/>
</dbReference>
<dbReference type="GO" id="GO:0006629">
    <property type="term" value="P:lipid metabolic process"/>
    <property type="evidence" value="ECO:0007669"/>
    <property type="project" value="InterPro"/>
</dbReference>
<dbReference type="Pfam" id="PF01764">
    <property type="entry name" value="Lipase_3"/>
    <property type="match status" value="1"/>
</dbReference>
<feature type="region of interest" description="Disordered" evidence="1">
    <location>
        <begin position="955"/>
        <end position="990"/>
    </location>
</feature>
<comment type="caution">
    <text evidence="4">The sequence shown here is derived from an EMBL/GenBank/DDBJ whole genome shotgun (WGS) entry which is preliminary data.</text>
</comment>
<evidence type="ECO:0000259" key="3">
    <source>
        <dbReference type="Pfam" id="PF01764"/>
    </source>
</evidence>
<dbReference type="InterPro" id="IPR029058">
    <property type="entry name" value="AB_hydrolase_fold"/>
</dbReference>
<feature type="transmembrane region" description="Helical" evidence="2">
    <location>
        <begin position="182"/>
        <end position="204"/>
    </location>
</feature>
<dbReference type="eggNOG" id="KOG4569">
    <property type="taxonomic scope" value="Eukaryota"/>
</dbReference>
<feature type="transmembrane region" description="Helical" evidence="2">
    <location>
        <begin position="445"/>
        <end position="465"/>
    </location>
</feature>
<protein>
    <recommendedName>
        <fullName evidence="3">Fungal lipase-type domain-containing protein</fullName>
    </recommendedName>
</protein>
<feature type="compositionally biased region" description="Basic and acidic residues" evidence="1">
    <location>
        <begin position="76"/>
        <end position="87"/>
    </location>
</feature>
<proteinExistence type="predicted"/>
<sequence>MPAPTGAASAEQMPSSPVQAQPTEAKDAASEEHQSSRQALEHAQESRIEGAASEDYPQSGQAPEHAQGTQAEGAASEEHQQSTHDQDAQATEAEGAASEEHHSSRPALEKAQATAEGGAVEHLKQRSSDIPLRQRYKKIQMEREQRAARIQASSSSVGSAEPGAASTVVARMHYMTAAEMKWTMSFLHTAEVAAAVFLALILVAKLRGKDQWLATQRNLSIADAAVFLFLFLLLFGLFAAFAAHVQWASRHGRAWPQRQRRSAAILTVEALTQIANLGFVVAADVYLLARPCNVRSEVTFGLAFGNWTCWNTLFLILTVRAHNLNMWQDSDGAPRGDRADAVLLDAPWSVHAPKLILWASVEVMKAVQLLRMLHDGGIMSAPSCNKAFSGCRHNATYVALAGAIFAVFFAYFGLFFFYLGRAFRQLRAHNYRDFRVTNQTARLMLRTRVTSIFIFAAGFVIYYFVRMESCTAWTASASGYMPLHLVMTTKIGVLLYMHTPSNARGKDHVLRVWLEQFSWTEAAKPGKMEQRRQQLPADSAAGNAMHREPMFCFETAIKLYYFSHIIYYYEKLDGVLPECAACANNPVEHVGMNRERLSQTIDHLRPRLSHLNDISGPVPPPDRALEPPPFATHLSGGVSNRTVCPECCTEKDPATTPGGAAAAAAKLDSLDFALGLYKLEDLEMMWERRWDTVALAWQRAYPPGRSGRLLGRLAVHNGFLKSYMANSFSERIVSKVVDVVRSHNWPSTQVFVTGHSLGGALANLAAYDIEKGLKLVDRKTTVSCYTFGAPRVGNYAFAHEYTANVPDTWSIINDQDAVARNAKFWLLYKRPGQRVLINDRGDMLHYLLSYRDSLAAVCSAQMNRKKRVQGGLAGVMVLLEGDEFVRGILEPAGLTLADVRNRNLISGKSPLQECPWTASRQLSRHCSSAVRPMSTVAEQPVSPFHEVELSPGLKLARSSAAPAEPAEEERADQPQPSMRRQHTKHTSNDFWWTALPKRVSSRPLGPQMTASLAGLPPRPAPPKQSAVSRQVQRLSRAFSGFAFLHGADSSHSDRHHSLGATASVLAGLAELLRGKTPTPLIAAAAAPAQEEEVHAADVQSAAPLRGVRFVGGERGFPGGSEGGFKPLSHEELAAKLGNMEAGLHVAAPRAKEQIAGI</sequence>